<dbReference type="AlphaFoldDB" id="A0A7W7GU17"/>
<dbReference type="RefSeq" id="WP_185038579.1">
    <property type="nucleotide sequence ID" value="NZ_BAABFG010000005.1"/>
</dbReference>
<sequence length="665" mass="70675">MRARSIRRTAYVAVTALVTGVVFSYGTFAASADTTVITAPQNAYLFQADMAALGDLVVDTKHQRLIASDPKRGLLAIAPYTGGIGQKVTDLDSVAGLAMSTDSGTLYAAVPAAHAIVAFSTDTYTETGRYSLSDNVYPRDVVVAGDRLWFTYDNNGSAGNFGSIDPATKAVTTHAYARIAPYYRAPLIAANPGAPGLIALSDNSGTSGNQVMLYDVSSGTDIQTAGTGVAGLSFIRDLALSHDGSEVIVAGGGGTFRLRAADLSVVDQPWDTVGDAVDAAPDGRLAMAGRTDPGVADLYTYDAGSTSPARAIDMPIPYHLHYTNPDQIMENGIVWQPDGRRLFVVTDNAGLMRFRALNEPVATTITLAAPATATRGKPLTVTGTIDGALPAGTRLTVRRDDPEGTDRQLAEVSTDDSGAFALTDVPTAGGNVTYRVTYAGDDTHLPTTAASTIAISRDVPALSISGHNTVHPYNSAVTVTAHLGATYRNRSVELSADPAGTDQPNRVVKRAVVDTNGNLSVSLRLTRTTVLTAAFAGDSRYAPRTVKATLYAKVNLSTAVTKQYKTSRGYHYFRKTKNPVFTTTMTPSAGRKQRLTIEYYSAGKWRPWKTATLKLTSTGKSTYTLTGTHKTGIKYRVRSGYINGTSGDSLNYTSYGPYRYFTFTK</sequence>
<accession>A0A7W7GU17</accession>
<organism evidence="1 2">
    <name type="scientific">Actinoplanes octamycinicus</name>
    <dbReference type="NCBI Taxonomy" id="135948"/>
    <lineage>
        <taxon>Bacteria</taxon>
        <taxon>Bacillati</taxon>
        <taxon>Actinomycetota</taxon>
        <taxon>Actinomycetes</taxon>
        <taxon>Micromonosporales</taxon>
        <taxon>Micromonosporaceae</taxon>
        <taxon>Actinoplanes</taxon>
    </lineage>
</organism>
<reference evidence="1 2" key="1">
    <citation type="submission" date="2020-08" db="EMBL/GenBank/DDBJ databases">
        <title>Sequencing the genomes of 1000 actinobacteria strains.</title>
        <authorList>
            <person name="Klenk H.-P."/>
        </authorList>
    </citation>
    <scope>NUCLEOTIDE SEQUENCE [LARGE SCALE GENOMIC DNA]</scope>
    <source>
        <strain evidence="1 2">DSM 45809</strain>
    </source>
</reference>
<evidence type="ECO:0000313" key="1">
    <source>
        <dbReference type="EMBL" id="MBB4738291.1"/>
    </source>
</evidence>
<proteinExistence type="predicted"/>
<dbReference type="SUPFAM" id="SSF75011">
    <property type="entry name" value="3-carboxy-cis,cis-mucoante lactonizing enzyme"/>
    <property type="match status" value="1"/>
</dbReference>
<evidence type="ECO:0000313" key="2">
    <source>
        <dbReference type="Proteomes" id="UP000546162"/>
    </source>
</evidence>
<dbReference type="Gene3D" id="2.130.10.10">
    <property type="entry name" value="YVTN repeat-like/Quinoprotein amine dehydrogenase"/>
    <property type="match status" value="1"/>
</dbReference>
<name>A0A7W7GU17_9ACTN</name>
<keyword evidence="2" id="KW-1185">Reference proteome</keyword>
<protein>
    <submittedName>
        <fullName evidence="1">Sugar lactone lactonase YvrE</fullName>
    </submittedName>
</protein>
<dbReference type="InterPro" id="IPR015943">
    <property type="entry name" value="WD40/YVTN_repeat-like_dom_sf"/>
</dbReference>
<dbReference type="EMBL" id="JACHNB010000001">
    <property type="protein sequence ID" value="MBB4738291.1"/>
    <property type="molecule type" value="Genomic_DNA"/>
</dbReference>
<dbReference type="Proteomes" id="UP000546162">
    <property type="component" value="Unassembled WGS sequence"/>
</dbReference>
<comment type="caution">
    <text evidence="1">The sequence shown here is derived from an EMBL/GenBank/DDBJ whole genome shotgun (WGS) entry which is preliminary data.</text>
</comment>
<gene>
    <name evidence="1" type="ORF">BJY16_001750</name>
</gene>